<dbReference type="SUPFAM" id="SSF51735">
    <property type="entry name" value="NAD(P)-binding Rossmann-fold domains"/>
    <property type="match status" value="1"/>
</dbReference>
<dbReference type="CDD" id="cd01080">
    <property type="entry name" value="NAD_bind_m-THF_DH_Cyclohyd"/>
    <property type="match status" value="1"/>
</dbReference>
<dbReference type="Pfam" id="PF02882">
    <property type="entry name" value="THF_DHG_CYH_C"/>
    <property type="match status" value="1"/>
</dbReference>
<name>A0A176WC67_MARPO</name>
<feature type="compositionally biased region" description="Low complexity" evidence="11">
    <location>
        <begin position="33"/>
        <end position="47"/>
    </location>
</feature>
<comment type="catalytic activity">
    <reaction evidence="8">
        <text>(6R)-5,10-methylene-5,6,7,8-tetrahydrofolate + NADP(+) = (6R)-5,10-methenyltetrahydrofolate + NADPH</text>
        <dbReference type="Rhea" id="RHEA:22812"/>
        <dbReference type="ChEBI" id="CHEBI:15636"/>
        <dbReference type="ChEBI" id="CHEBI:57455"/>
        <dbReference type="ChEBI" id="CHEBI:57783"/>
        <dbReference type="ChEBI" id="CHEBI:58349"/>
        <dbReference type="EC" id="1.5.1.5"/>
    </reaction>
</comment>
<dbReference type="GO" id="GO:0004477">
    <property type="term" value="F:methenyltetrahydrofolate cyclohydrolase activity"/>
    <property type="evidence" value="ECO:0007669"/>
    <property type="project" value="TreeGrafter"/>
</dbReference>
<dbReference type="Proteomes" id="UP000077202">
    <property type="component" value="Unassembled WGS sequence"/>
</dbReference>
<evidence type="ECO:0000256" key="8">
    <source>
        <dbReference type="ARBA" id="ARBA00052194"/>
    </source>
</evidence>
<evidence type="ECO:0000256" key="4">
    <source>
        <dbReference type="ARBA" id="ARBA00022801"/>
    </source>
</evidence>
<evidence type="ECO:0000256" key="5">
    <source>
        <dbReference type="ARBA" id="ARBA00022857"/>
    </source>
</evidence>
<comment type="subunit">
    <text evidence="2">Homodimer.</text>
</comment>
<dbReference type="PROSITE" id="PS00766">
    <property type="entry name" value="THF_DHG_CYH_1"/>
    <property type="match status" value="1"/>
</dbReference>
<proteinExistence type="inferred from homology"/>
<keyword evidence="4" id="KW-0378">Hydrolase</keyword>
<dbReference type="InterPro" id="IPR046346">
    <property type="entry name" value="Aminoacid_DH-like_N_sf"/>
</dbReference>
<feature type="region of interest" description="Disordered" evidence="11">
    <location>
        <begin position="16"/>
        <end position="63"/>
    </location>
</feature>
<comment type="caution">
    <text evidence="14">The sequence shown here is derived from an EMBL/GenBank/DDBJ whole genome shotgun (WGS) entry which is preliminary data.</text>
</comment>
<feature type="domain" description="Tetrahydrofolate dehydrogenase/cyclohydrolase catalytic" evidence="12">
    <location>
        <begin position="160"/>
        <end position="275"/>
    </location>
</feature>
<dbReference type="HAMAP" id="MF_01576">
    <property type="entry name" value="THF_DHG_CYH"/>
    <property type="match status" value="1"/>
</dbReference>
<evidence type="ECO:0000256" key="1">
    <source>
        <dbReference type="ARBA" id="ARBA00004777"/>
    </source>
</evidence>
<organism evidence="14 15">
    <name type="scientific">Marchantia polymorpha subsp. ruderalis</name>
    <dbReference type="NCBI Taxonomy" id="1480154"/>
    <lineage>
        <taxon>Eukaryota</taxon>
        <taxon>Viridiplantae</taxon>
        <taxon>Streptophyta</taxon>
        <taxon>Embryophyta</taxon>
        <taxon>Marchantiophyta</taxon>
        <taxon>Marchantiopsida</taxon>
        <taxon>Marchantiidae</taxon>
        <taxon>Marchantiales</taxon>
        <taxon>Marchantiaceae</taxon>
        <taxon>Marchantia</taxon>
    </lineage>
</organism>
<evidence type="ECO:0000256" key="7">
    <source>
        <dbReference type="ARBA" id="ARBA00023268"/>
    </source>
</evidence>
<sequence>MAPSVDVDVGRKVDLAAGRGPTWRPFPPHSPTASRAPSAGVVSSSAAEFARSSKQGREGGREAGVSRMVGIRSRGDCGRRVQASGAWKAAGFGLGEIMGRVLSGRGMCMAVAFDDDSLMCTSTTGGNKKVPFWVPFTASPSQGPLLPSSFKQANSTAVKIDGRAIAYDIKMTLSKQVAWMNEKVGTVPGLAMVRVGDRKDSELYVRVKEAACDEVGIKSYVTHLSGSASEDDVLEVIQRYNQDSRVHGILVQLPLPSHIHTDTVLNGVSLEKDVDGLNPVNVGRLAGLSNLDPTFVPCTPLGCLELLLRYGVDVEKKQAVVIGCSNVVGFPTAILLQKHKASVTIVQVDTPNPMEATKNADIVVSATGVPQLVRGDWLKPGAIVIDVGTTAIEDPEMESGFRVIGDVCFEEAERVASAITPVPGGVGPMTTAMLLSNTLKAAQRRFGLTSR</sequence>
<evidence type="ECO:0000313" key="15">
    <source>
        <dbReference type="Proteomes" id="UP000077202"/>
    </source>
</evidence>
<dbReference type="GO" id="GO:0005829">
    <property type="term" value="C:cytosol"/>
    <property type="evidence" value="ECO:0007669"/>
    <property type="project" value="TreeGrafter"/>
</dbReference>
<feature type="domain" description="Tetrahydrofolate dehydrogenase/cyclohydrolase NAD(P)-binding" evidence="13">
    <location>
        <begin position="297"/>
        <end position="445"/>
    </location>
</feature>
<dbReference type="Gene3D" id="3.40.50.10860">
    <property type="entry name" value="Leucine Dehydrogenase, chain A, domain 1"/>
    <property type="match status" value="1"/>
</dbReference>
<dbReference type="InterPro" id="IPR020630">
    <property type="entry name" value="THF_DH/CycHdrlase_cat_dom"/>
</dbReference>
<keyword evidence="15" id="KW-1185">Reference proteome</keyword>
<dbReference type="GO" id="GO:0004488">
    <property type="term" value="F:methylenetetrahydrofolate dehydrogenase (NADP+) activity"/>
    <property type="evidence" value="ECO:0007669"/>
    <property type="project" value="UniProtKB-EC"/>
</dbReference>
<dbReference type="InterPro" id="IPR000672">
    <property type="entry name" value="THF_DH/CycHdrlase"/>
</dbReference>
<dbReference type="GO" id="GO:0035999">
    <property type="term" value="P:tetrahydrofolate interconversion"/>
    <property type="evidence" value="ECO:0007669"/>
    <property type="project" value="TreeGrafter"/>
</dbReference>
<comment type="function">
    <text evidence="9">Catalyzes the oxidation of 5,10-methylenetetrahydrofolate to 5,10-methenyltetrahydrofolate and then the hydrolysis of 5,10-methenyltetrahydrofolate to 10-formyltetrahydrofolate.</text>
</comment>
<reference evidence="14" key="1">
    <citation type="submission" date="2016-03" db="EMBL/GenBank/DDBJ databases">
        <title>Mechanisms controlling the formation of the plant cell surface in tip-growing cells are functionally conserved among land plants.</title>
        <authorList>
            <person name="Honkanen S."/>
            <person name="Jones V.A."/>
            <person name="Morieri G."/>
            <person name="Champion C."/>
            <person name="Hetherington A.J."/>
            <person name="Kelly S."/>
            <person name="Saint-Marcoux D."/>
            <person name="Proust H."/>
            <person name="Prescott H."/>
            <person name="Dolan L."/>
        </authorList>
    </citation>
    <scope>NUCLEOTIDE SEQUENCE [LARGE SCALE GENOMIC DNA]</scope>
    <source>
        <tissue evidence="14">Whole gametophyte</tissue>
    </source>
</reference>
<dbReference type="PANTHER" id="PTHR48099:SF10">
    <property type="entry name" value="BIFUNCTIONAL PROTEIN FOLD 1, MITOCHONDRIAL"/>
    <property type="match status" value="1"/>
</dbReference>
<comment type="similarity">
    <text evidence="10">Belongs to the tetrahydrofolate dehydrogenase/cyclohydrolase family.</text>
</comment>
<evidence type="ECO:0000256" key="9">
    <source>
        <dbReference type="ARBA" id="ARBA00058319"/>
    </source>
</evidence>
<evidence type="ECO:0000256" key="3">
    <source>
        <dbReference type="ARBA" id="ARBA00022563"/>
    </source>
</evidence>
<keyword evidence="3" id="KW-0554">One-carbon metabolism</keyword>
<comment type="pathway">
    <text evidence="1">One-carbon metabolism; tetrahydrofolate interconversion.</text>
</comment>
<keyword evidence="5" id="KW-0521">NADP</keyword>
<dbReference type="FunFam" id="3.40.50.720:FF:000006">
    <property type="entry name" value="Bifunctional protein FolD"/>
    <property type="match status" value="1"/>
</dbReference>
<keyword evidence="7" id="KW-0511">Multifunctional enzyme</keyword>
<dbReference type="EMBL" id="LVLJ01001379">
    <property type="protein sequence ID" value="OAE29972.1"/>
    <property type="molecule type" value="Genomic_DNA"/>
</dbReference>
<evidence type="ECO:0000256" key="2">
    <source>
        <dbReference type="ARBA" id="ARBA00011738"/>
    </source>
</evidence>
<gene>
    <name evidence="14" type="ORF">AXG93_669s1210</name>
</gene>
<protein>
    <submittedName>
        <fullName evidence="14">Uncharacterized protein</fullName>
    </submittedName>
</protein>
<dbReference type="InterPro" id="IPR020867">
    <property type="entry name" value="THF_DH/CycHdrlase_CS"/>
</dbReference>
<evidence type="ECO:0000313" key="14">
    <source>
        <dbReference type="EMBL" id="OAE29972.1"/>
    </source>
</evidence>
<dbReference type="PANTHER" id="PTHR48099">
    <property type="entry name" value="C-1-TETRAHYDROFOLATE SYNTHASE, CYTOPLASMIC-RELATED"/>
    <property type="match status" value="1"/>
</dbReference>
<accession>A0A176WC67</accession>
<dbReference type="InterPro" id="IPR020631">
    <property type="entry name" value="THF_DH/CycHdrlase_NAD-bd_dom"/>
</dbReference>
<dbReference type="SUPFAM" id="SSF53223">
    <property type="entry name" value="Aminoacid dehydrogenase-like, N-terminal domain"/>
    <property type="match status" value="1"/>
</dbReference>
<dbReference type="InterPro" id="IPR036291">
    <property type="entry name" value="NAD(P)-bd_dom_sf"/>
</dbReference>
<evidence type="ECO:0000259" key="13">
    <source>
        <dbReference type="Pfam" id="PF02882"/>
    </source>
</evidence>
<dbReference type="PRINTS" id="PR00085">
    <property type="entry name" value="THFDHDRGNASE"/>
</dbReference>
<evidence type="ECO:0000259" key="12">
    <source>
        <dbReference type="Pfam" id="PF00763"/>
    </source>
</evidence>
<evidence type="ECO:0000256" key="11">
    <source>
        <dbReference type="SAM" id="MobiDB-lite"/>
    </source>
</evidence>
<dbReference type="Pfam" id="PF00763">
    <property type="entry name" value="THF_DHG_CYH"/>
    <property type="match status" value="1"/>
</dbReference>
<evidence type="ECO:0000256" key="6">
    <source>
        <dbReference type="ARBA" id="ARBA00023002"/>
    </source>
</evidence>
<dbReference type="FunFam" id="3.40.50.10860:FF:000005">
    <property type="entry name" value="C-1-tetrahydrofolate synthase, cytoplasmic, putative"/>
    <property type="match status" value="1"/>
</dbReference>
<keyword evidence="6" id="KW-0560">Oxidoreductase</keyword>
<dbReference type="Gene3D" id="3.40.50.720">
    <property type="entry name" value="NAD(P)-binding Rossmann-like Domain"/>
    <property type="match status" value="1"/>
</dbReference>
<evidence type="ECO:0000256" key="10">
    <source>
        <dbReference type="ARBA" id="ARBA00061364"/>
    </source>
</evidence>
<dbReference type="AlphaFoldDB" id="A0A176WC67"/>